<evidence type="ECO:0000313" key="2">
    <source>
        <dbReference type="EMBL" id="AYL94642.1"/>
    </source>
</evidence>
<accession>A0A494VUJ1</accession>
<dbReference type="Gene3D" id="2.60.120.1130">
    <property type="match status" value="1"/>
</dbReference>
<dbReference type="RefSeq" id="WP_119408354.1">
    <property type="nucleotide sequence ID" value="NZ_CP032869.1"/>
</dbReference>
<feature type="signal peptide" evidence="1">
    <location>
        <begin position="1"/>
        <end position="20"/>
    </location>
</feature>
<dbReference type="AlphaFoldDB" id="A0A494VUJ1"/>
<reference evidence="2 3" key="1">
    <citation type="submission" date="2018-10" db="EMBL/GenBank/DDBJ databases">
        <title>Genome sequencing of Mucilaginibacter sp. HYN0043.</title>
        <authorList>
            <person name="Kim M."/>
            <person name="Yi H."/>
        </authorList>
    </citation>
    <scope>NUCLEOTIDE SEQUENCE [LARGE SCALE GENOMIC DNA]</scope>
    <source>
        <strain evidence="2 3">HYN0043</strain>
    </source>
</reference>
<protein>
    <submittedName>
        <fullName evidence="2">DUF3857 domain-containing protein</fullName>
    </submittedName>
</protein>
<sequence>MSKTLRLVFFSLLLSCSAIAQNNNQTYAEKAAALQKEVWGTKVPEFAATAVPANLSNESAVIFARSYSLQRSLSSKFKFMIITASSTKRSVKLTTFHERVKINDKSALEDFSTISYQKKLDESVRILGAKFLQTHETYIGAKIIKPDGKEVIVNTSEEVLIKNEKKDQQSKLAIPDLQVGDILDYYISNSDVSENAMDDTFANNDMVFVLAGEYPILHYSLDFQYSKKDIVKAICANGAPNFETSTNDAGDQIFSMKLKNINKYESHLWTSKFRQFPYIEISNSPEVGGFAKFITGGKWGENASQRLEANKTLFEQTFSERDNPFFKEPADRLKKYFDGKKNMKEVSTDSLMKVLYNIKRGMVFGSYGKEDVSKIDELNYRRMASKYNTAAMSMALTDMKIDHDVLLISSRNTSTLENAFNYSDFDAAIRINYGAKQLYMFFDDVTTHFNEIPDRFQGEKAIVLTPKRESSTRYSFTEGSVTLPVAPASANAITEDLKVSLIPNTQKLKIQRLVKQTGALRHDDQRSLIPAIDVDNAMMELSKSEALNKRLGDNPETKKLRDDFSYAFNDDASKSVKKFTEEIKSQFDQEPTQVADCKVINNALDNSSPVFQYSSSFVLDNLVKKAGNNFIIDAGKLTGLFYKLDDKERKRVLDVYMPYSRSFSYTINITIPPGYTAKGGEEMEVKKANKTGSFTATAAVNGSTLTILATRVYNNNFEKAADWPLLTEVIDAASNFNTQKILLEKK</sequence>
<keyword evidence="3" id="KW-1185">Reference proteome</keyword>
<evidence type="ECO:0000256" key="1">
    <source>
        <dbReference type="SAM" id="SignalP"/>
    </source>
</evidence>
<dbReference type="OrthoDB" id="1153981at2"/>
<name>A0A494VUJ1_9SPHI</name>
<gene>
    <name evidence="2" type="ORF">HYN43_004730</name>
</gene>
<feature type="chain" id="PRO_5019799200" evidence="1">
    <location>
        <begin position="21"/>
        <end position="746"/>
    </location>
</feature>
<dbReference type="EMBL" id="CP032869">
    <property type="protein sequence ID" value="AYL94642.1"/>
    <property type="molecule type" value="Genomic_DNA"/>
</dbReference>
<keyword evidence="1" id="KW-0732">Signal</keyword>
<proteinExistence type="predicted"/>
<dbReference type="KEGG" id="muh:HYN43_004730"/>
<evidence type="ECO:0000313" key="3">
    <source>
        <dbReference type="Proteomes" id="UP000270046"/>
    </source>
</evidence>
<dbReference type="Gene3D" id="2.60.40.3140">
    <property type="match status" value="1"/>
</dbReference>
<dbReference type="Proteomes" id="UP000270046">
    <property type="component" value="Chromosome"/>
</dbReference>
<organism evidence="2 3">
    <name type="scientific">Mucilaginibacter celer</name>
    <dbReference type="NCBI Taxonomy" id="2305508"/>
    <lineage>
        <taxon>Bacteria</taxon>
        <taxon>Pseudomonadati</taxon>
        <taxon>Bacteroidota</taxon>
        <taxon>Sphingobacteriia</taxon>
        <taxon>Sphingobacteriales</taxon>
        <taxon>Sphingobacteriaceae</taxon>
        <taxon>Mucilaginibacter</taxon>
    </lineage>
</organism>